<feature type="region of interest" description="Disordered" evidence="1">
    <location>
        <begin position="92"/>
        <end position="117"/>
    </location>
</feature>
<reference evidence="2" key="1">
    <citation type="submission" date="2023-03" db="EMBL/GenBank/DDBJ databases">
        <title>Massive genome expansion in bonnet fungi (Mycena s.s.) driven by repeated elements and novel gene families across ecological guilds.</title>
        <authorList>
            <consortium name="Lawrence Berkeley National Laboratory"/>
            <person name="Harder C.B."/>
            <person name="Miyauchi S."/>
            <person name="Viragh M."/>
            <person name="Kuo A."/>
            <person name="Thoen E."/>
            <person name="Andreopoulos B."/>
            <person name="Lu D."/>
            <person name="Skrede I."/>
            <person name="Drula E."/>
            <person name="Henrissat B."/>
            <person name="Morin E."/>
            <person name="Kohler A."/>
            <person name="Barry K."/>
            <person name="LaButti K."/>
            <person name="Morin E."/>
            <person name="Salamov A."/>
            <person name="Lipzen A."/>
            <person name="Mereny Z."/>
            <person name="Hegedus B."/>
            <person name="Baldrian P."/>
            <person name="Stursova M."/>
            <person name="Weitz H."/>
            <person name="Taylor A."/>
            <person name="Grigoriev I.V."/>
            <person name="Nagy L.G."/>
            <person name="Martin F."/>
            <person name="Kauserud H."/>
        </authorList>
    </citation>
    <scope>NUCLEOTIDE SEQUENCE</scope>
    <source>
        <strain evidence="2">CBHHK188m</strain>
    </source>
</reference>
<gene>
    <name evidence="2" type="ORF">DFH07DRAFT_305473</name>
</gene>
<proteinExistence type="predicted"/>
<dbReference type="AlphaFoldDB" id="A0AAD7MJL0"/>
<accession>A0AAD7MJL0</accession>
<organism evidence="2 3">
    <name type="scientific">Mycena maculata</name>
    <dbReference type="NCBI Taxonomy" id="230809"/>
    <lineage>
        <taxon>Eukaryota</taxon>
        <taxon>Fungi</taxon>
        <taxon>Dikarya</taxon>
        <taxon>Basidiomycota</taxon>
        <taxon>Agaricomycotina</taxon>
        <taxon>Agaricomycetes</taxon>
        <taxon>Agaricomycetidae</taxon>
        <taxon>Agaricales</taxon>
        <taxon>Marasmiineae</taxon>
        <taxon>Mycenaceae</taxon>
        <taxon>Mycena</taxon>
    </lineage>
</organism>
<dbReference type="EMBL" id="JARJLG010000277">
    <property type="protein sequence ID" value="KAJ7720580.1"/>
    <property type="molecule type" value="Genomic_DNA"/>
</dbReference>
<comment type="caution">
    <text evidence="2">The sequence shown here is derived from an EMBL/GenBank/DDBJ whole genome shotgun (WGS) entry which is preliminary data.</text>
</comment>
<keyword evidence="3" id="KW-1185">Reference proteome</keyword>
<dbReference type="Proteomes" id="UP001215280">
    <property type="component" value="Unassembled WGS sequence"/>
</dbReference>
<evidence type="ECO:0000256" key="1">
    <source>
        <dbReference type="SAM" id="MobiDB-lite"/>
    </source>
</evidence>
<protein>
    <submittedName>
        <fullName evidence="2">Uncharacterized protein</fullName>
    </submittedName>
</protein>
<evidence type="ECO:0000313" key="2">
    <source>
        <dbReference type="EMBL" id="KAJ7720580.1"/>
    </source>
</evidence>
<evidence type="ECO:0000313" key="3">
    <source>
        <dbReference type="Proteomes" id="UP001215280"/>
    </source>
</evidence>
<feature type="compositionally biased region" description="Basic residues" evidence="1">
    <location>
        <begin position="96"/>
        <end position="106"/>
    </location>
</feature>
<sequence>MPRFLTAFRLRPRSRRLSSSPRVTHNLRTKTPHDTVATVELDPMLHSIHVVRKPRHTFKRRLILVWKRLSSPARPRASRRFSYIPPDFDLVSHGAQKSKRDSRRRTKYLEALPVENE</sequence>
<name>A0AAD7MJL0_9AGAR</name>